<accession>M2V6T6</accession>
<gene>
    <name evidence="1" type="ORF">COCHEDRAFT_1151839</name>
</gene>
<reference evidence="1 2" key="1">
    <citation type="journal article" date="2012" name="PLoS Pathog.">
        <title>Diverse lifestyles and strategies of plant pathogenesis encoded in the genomes of eighteen Dothideomycetes fungi.</title>
        <authorList>
            <person name="Ohm R.A."/>
            <person name="Feau N."/>
            <person name="Henrissat B."/>
            <person name="Schoch C.L."/>
            <person name="Horwitz B.A."/>
            <person name="Barry K.W."/>
            <person name="Condon B.J."/>
            <person name="Copeland A.C."/>
            <person name="Dhillon B."/>
            <person name="Glaser F."/>
            <person name="Hesse C.N."/>
            <person name="Kosti I."/>
            <person name="LaButti K."/>
            <person name="Lindquist E.A."/>
            <person name="Lucas S."/>
            <person name="Salamov A.A."/>
            <person name="Bradshaw R.E."/>
            <person name="Ciuffetti L."/>
            <person name="Hamelin R.C."/>
            <person name="Kema G.H.J."/>
            <person name="Lawrence C."/>
            <person name="Scott J.A."/>
            <person name="Spatafora J.W."/>
            <person name="Turgeon B.G."/>
            <person name="de Wit P.J.G.M."/>
            <person name="Zhong S."/>
            <person name="Goodwin S.B."/>
            <person name="Grigoriev I.V."/>
        </authorList>
    </citation>
    <scope>NUCLEOTIDE SEQUENCE [LARGE SCALE GENOMIC DNA]</scope>
    <source>
        <strain evidence="2">C5 / ATCC 48332 / race O</strain>
    </source>
</reference>
<proteinExistence type="predicted"/>
<sequence>MGGVSPLIRGQLKGLSYRAVPHSYPAPRGWVKAQTICTQPLMSLHKSRGCPVDGHVASLSALEGHMAHKGLTSSHFHVDMSTLSLVKLCTPKKDGVGIPATLLRFKILYSVAQSGSLRLLKRGCKCINDTMPSPYVDEDGTLLLIRYVIDPILSTTH</sequence>
<dbReference type="AlphaFoldDB" id="M2V6T6"/>
<dbReference type="OMA" id="YPAPRGW"/>
<protein>
    <submittedName>
        <fullName evidence="1">Uncharacterized protein</fullName>
    </submittedName>
</protein>
<dbReference type="Proteomes" id="UP000016936">
    <property type="component" value="Unassembled WGS sequence"/>
</dbReference>
<dbReference type="HOGENOM" id="CLU_103413_0_0_1"/>
<name>M2V6T6_COCH5</name>
<dbReference type="OrthoDB" id="10388784at2759"/>
<reference evidence="2" key="2">
    <citation type="journal article" date="2013" name="PLoS Genet.">
        <title>Comparative genome structure, secondary metabolite, and effector coding capacity across Cochliobolus pathogens.</title>
        <authorList>
            <person name="Condon B.J."/>
            <person name="Leng Y."/>
            <person name="Wu D."/>
            <person name="Bushley K.E."/>
            <person name="Ohm R.A."/>
            <person name="Otillar R."/>
            <person name="Martin J."/>
            <person name="Schackwitz W."/>
            <person name="Grimwood J."/>
            <person name="MohdZainudin N."/>
            <person name="Xue C."/>
            <person name="Wang R."/>
            <person name="Manning V.A."/>
            <person name="Dhillon B."/>
            <person name="Tu Z.J."/>
            <person name="Steffenson B.J."/>
            <person name="Salamov A."/>
            <person name="Sun H."/>
            <person name="Lowry S."/>
            <person name="LaButti K."/>
            <person name="Han J."/>
            <person name="Copeland A."/>
            <person name="Lindquist E."/>
            <person name="Barry K."/>
            <person name="Schmutz J."/>
            <person name="Baker S.E."/>
            <person name="Ciuffetti L.M."/>
            <person name="Grigoriev I.V."/>
            <person name="Zhong S."/>
            <person name="Turgeon B.G."/>
        </authorList>
    </citation>
    <scope>NUCLEOTIDE SEQUENCE [LARGE SCALE GENOMIC DNA]</scope>
    <source>
        <strain evidence="2">C5 / ATCC 48332 / race O</strain>
    </source>
</reference>
<dbReference type="EMBL" id="KB445570">
    <property type="protein sequence ID" value="EMD95737.1"/>
    <property type="molecule type" value="Genomic_DNA"/>
</dbReference>
<keyword evidence="2" id="KW-1185">Reference proteome</keyword>
<evidence type="ECO:0000313" key="1">
    <source>
        <dbReference type="EMBL" id="EMD95737.1"/>
    </source>
</evidence>
<evidence type="ECO:0000313" key="2">
    <source>
        <dbReference type="Proteomes" id="UP000016936"/>
    </source>
</evidence>
<organism evidence="1 2">
    <name type="scientific">Cochliobolus heterostrophus (strain C5 / ATCC 48332 / race O)</name>
    <name type="common">Southern corn leaf blight fungus</name>
    <name type="synonym">Bipolaris maydis</name>
    <dbReference type="NCBI Taxonomy" id="701091"/>
    <lineage>
        <taxon>Eukaryota</taxon>
        <taxon>Fungi</taxon>
        <taxon>Dikarya</taxon>
        <taxon>Ascomycota</taxon>
        <taxon>Pezizomycotina</taxon>
        <taxon>Dothideomycetes</taxon>
        <taxon>Pleosporomycetidae</taxon>
        <taxon>Pleosporales</taxon>
        <taxon>Pleosporineae</taxon>
        <taxon>Pleosporaceae</taxon>
        <taxon>Bipolaris</taxon>
    </lineage>
</organism>